<feature type="non-terminal residue" evidence="12">
    <location>
        <position position="1"/>
    </location>
</feature>
<evidence type="ECO:0000256" key="3">
    <source>
        <dbReference type="ARBA" id="ARBA00022679"/>
    </source>
</evidence>
<keyword evidence="7" id="KW-0862">Zinc</keyword>
<dbReference type="GO" id="GO:0008270">
    <property type="term" value="F:zinc ion binding"/>
    <property type="evidence" value="ECO:0007669"/>
    <property type="project" value="UniProtKB-KW"/>
</dbReference>
<dbReference type="Proteomes" id="UP000558958">
    <property type="component" value="Unassembled WGS sequence"/>
</dbReference>
<dbReference type="InterPro" id="IPR049554">
    <property type="entry name" value="DNMT3_ADD_PHD"/>
</dbReference>
<dbReference type="GO" id="GO:0032259">
    <property type="term" value="P:methylation"/>
    <property type="evidence" value="ECO:0007669"/>
    <property type="project" value="UniProtKB-KW"/>
</dbReference>
<dbReference type="PROSITE" id="PS51533">
    <property type="entry name" value="ADD"/>
    <property type="match status" value="1"/>
</dbReference>
<dbReference type="PANTHER" id="PTHR23068:SF9">
    <property type="entry name" value="DNA (CYTOSINE-5)-METHYLTRANSFERASE 3B"/>
    <property type="match status" value="1"/>
</dbReference>
<evidence type="ECO:0000259" key="11">
    <source>
        <dbReference type="PROSITE" id="PS51533"/>
    </source>
</evidence>
<feature type="domain" description="PHD-type" evidence="11">
    <location>
        <begin position="416"/>
        <end position="548"/>
    </location>
</feature>
<dbReference type="EMBL" id="VWZD01002789">
    <property type="protein sequence ID" value="NXG01459.1"/>
    <property type="molecule type" value="Genomic_DNA"/>
</dbReference>
<keyword evidence="8" id="KW-0539">Nucleus</keyword>
<evidence type="ECO:0000313" key="13">
    <source>
        <dbReference type="Proteomes" id="UP000558958"/>
    </source>
</evidence>
<feature type="non-terminal residue" evidence="12">
    <location>
        <position position="805"/>
    </location>
</feature>
<evidence type="ECO:0000256" key="2">
    <source>
        <dbReference type="ARBA" id="ARBA00022603"/>
    </source>
</evidence>
<dbReference type="SMART" id="SM00293">
    <property type="entry name" value="PWWP"/>
    <property type="match status" value="1"/>
</dbReference>
<organism evidence="12 13">
    <name type="scientific">Sakesphorus luctuosus</name>
    <dbReference type="NCBI Taxonomy" id="419690"/>
    <lineage>
        <taxon>Eukaryota</taxon>
        <taxon>Metazoa</taxon>
        <taxon>Chordata</taxon>
        <taxon>Craniata</taxon>
        <taxon>Vertebrata</taxon>
        <taxon>Euteleostomi</taxon>
        <taxon>Archelosauria</taxon>
        <taxon>Archosauria</taxon>
        <taxon>Dinosauria</taxon>
        <taxon>Saurischia</taxon>
        <taxon>Theropoda</taxon>
        <taxon>Coelurosauria</taxon>
        <taxon>Aves</taxon>
        <taxon>Neognathae</taxon>
        <taxon>Neoaves</taxon>
        <taxon>Telluraves</taxon>
        <taxon>Australaves</taxon>
        <taxon>Passeriformes</taxon>
        <taxon>Thamnophilidae</taxon>
        <taxon>Sakesphorus</taxon>
    </lineage>
</organism>
<dbReference type="GO" id="GO:0051718">
    <property type="term" value="F:DNA (cytosine-5-)-methyltransferase activity, acting on CpG substrates"/>
    <property type="evidence" value="ECO:0007669"/>
    <property type="project" value="TreeGrafter"/>
</dbReference>
<dbReference type="InterPro" id="IPR011011">
    <property type="entry name" value="Znf_FYVE_PHD"/>
</dbReference>
<dbReference type="SUPFAM" id="SSF53335">
    <property type="entry name" value="S-adenosyl-L-methionine-dependent methyltransferases"/>
    <property type="match status" value="1"/>
</dbReference>
<dbReference type="GO" id="GO:0003677">
    <property type="term" value="F:DNA binding"/>
    <property type="evidence" value="ECO:0007669"/>
    <property type="project" value="TreeGrafter"/>
</dbReference>
<feature type="domain" description="PWWP" evidence="10">
    <location>
        <begin position="238"/>
        <end position="296"/>
    </location>
</feature>
<dbReference type="InterPro" id="IPR000313">
    <property type="entry name" value="PWWP_dom"/>
</dbReference>
<dbReference type="PROSITE" id="PS50812">
    <property type="entry name" value="PWWP"/>
    <property type="match status" value="1"/>
</dbReference>
<dbReference type="SUPFAM" id="SSF63748">
    <property type="entry name" value="Tudor/PWWP/MBT"/>
    <property type="match status" value="1"/>
</dbReference>
<comment type="subcellular location">
    <subcellularLocation>
        <location evidence="1">Nucleus</location>
    </subcellularLocation>
</comment>
<dbReference type="PROSITE" id="PS00094">
    <property type="entry name" value="C5_MTASE_1"/>
    <property type="match status" value="1"/>
</dbReference>
<feature type="compositionally biased region" description="Low complexity" evidence="9">
    <location>
        <begin position="192"/>
        <end position="214"/>
    </location>
</feature>
<keyword evidence="5" id="KW-0479">Metal-binding</keyword>
<sequence length="805" mass="89982">MSVLESPEQLEQRLAGAVAVRETSAACSALGEDGLVTMKRDKSHRQDEADCRTKLVLINGDCTNPSTPDVVEVNGKPSTPDPMDLGLTSLKNNKDSNGDISKEDLAWPLDLARVQKPQGGTGWESSLRQNPTICLVFQAGQTRYKTRIKERSGVETLRDLRTPARSSRRRSAGSAVSTPVTIDLTEDDSRDSSQSSSTLSGSSSQEGQNGSAELGAEESESRDTGMALEYQDGKEFSIGELVWGKIKGFCWWPAIVVSHKATAKRQAAPGMRWVQWFGDGKFSEVSADKLVGLIAFRQHFNSSTFNKLVSYRRAIYHALEVARSRSGKTFTTGPRESLEEQLKPMIDWAVTGFKPLGLKGLLPPKASENRVLRNGTEEVLSLEQYPPTKRLKAYPCNNGKEQRVEEEQTREQMVSEVTNNNGKLEDSCLSCGRRNPATFHPLFKGGLCQTCRERFLEYFYMYDEDGYQSYCAVCCAGKELLLCSNSSCCRCFCVECLDVLVGRGTSAKARVQEPWNCYMCQPQQNSGVLQRRQDWNTCLLDFFTSDKGQEYAAPKIYPTVPPAKRRPIRVLSLFDGIATGYMVLKDLGIQVEKYIASEIGDDPVGAGSRRPEGNITYVHDVRNITKRNIEEWGPFDLVIGGTPCDDLSLVNPTRKALFGPPAPHPDASAGPNLLLCFFPAEGSGRLFFEFYHLLNYARPKEGEERPFFWMFENVVAMRVNDKRDISRFLECNPVMINAIKISAAHRARYFWGNLPGMDRIFGFPLHYTDVSNINHGAHQKLLEKSWSVPVIRHLFSPLKDYFACE</sequence>
<dbReference type="Gene3D" id="3.40.50.150">
    <property type="entry name" value="Vaccinia Virus protein VP39"/>
    <property type="match status" value="1"/>
</dbReference>
<dbReference type="AlphaFoldDB" id="A0A7K8YF95"/>
<evidence type="ECO:0000259" key="10">
    <source>
        <dbReference type="PROSITE" id="PS50812"/>
    </source>
</evidence>
<comment type="caution">
    <text evidence="12">The sequence shown here is derived from an EMBL/GenBank/DDBJ whole genome shotgun (WGS) entry which is preliminary data.</text>
</comment>
<feature type="region of interest" description="Disordered" evidence="9">
    <location>
        <begin position="155"/>
        <end position="224"/>
    </location>
</feature>
<dbReference type="GO" id="GO:0000122">
    <property type="term" value="P:negative regulation of transcription by RNA polymerase II"/>
    <property type="evidence" value="ECO:0007669"/>
    <property type="project" value="TreeGrafter"/>
</dbReference>
<reference evidence="12 13" key="1">
    <citation type="submission" date="2019-09" db="EMBL/GenBank/DDBJ databases">
        <title>Bird 10,000 Genomes (B10K) Project - Family phase.</title>
        <authorList>
            <person name="Zhang G."/>
        </authorList>
    </citation>
    <scope>NUCLEOTIDE SEQUENCE [LARGE SCALE GENOMIC DNA]</scope>
    <source>
        <strain evidence="12">B10K-DU-001-06</strain>
        <tissue evidence="12">Muscle</tissue>
    </source>
</reference>
<dbReference type="GO" id="GO:0005634">
    <property type="term" value="C:nucleus"/>
    <property type="evidence" value="ECO:0007669"/>
    <property type="project" value="UniProtKB-SubCell"/>
</dbReference>
<dbReference type="Pfam" id="PF21255">
    <property type="entry name" value="DNMT3_ADD_GATA1-like"/>
    <property type="match status" value="1"/>
</dbReference>
<gene>
    <name evidence="12" type="primary">Dnmt3b</name>
    <name evidence="12" type="ORF">SAKLUC_R01681</name>
</gene>
<keyword evidence="3 12" id="KW-0808">Transferase</keyword>
<dbReference type="Pfam" id="PF17980">
    <property type="entry name" value="ADD_DNMT3"/>
    <property type="match status" value="1"/>
</dbReference>
<dbReference type="Gene3D" id="2.30.30.140">
    <property type="match status" value="1"/>
</dbReference>
<protein>
    <submittedName>
        <fullName evidence="12">DNM3B methyltransferase</fullName>
    </submittedName>
</protein>
<dbReference type="CDD" id="cd20155">
    <property type="entry name" value="PWWP_DNMT3B"/>
    <property type="match status" value="1"/>
</dbReference>
<accession>A0A7K8YF95</accession>
<evidence type="ECO:0000256" key="1">
    <source>
        <dbReference type="ARBA" id="ARBA00004123"/>
    </source>
</evidence>
<dbReference type="InterPro" id="IPR029063">
    <property type="entry name" value="SAM-dependent_MTases_sf"/>
</dbReference>
<evidence type="ECO:0000256" key="9">
    <source>
        <dbReference type="SAM" id="MobiDB-lite"/>
    </source>
</evidence>
<dbReference type="Gene3D" id="1.10.720.50">
    <property type="entry name" value="PWWP, helical domain"/>
    <property type="match status" value="1"/>
</dbReference>
<dbReference type="SUPFAM" id="SSF57903">
    <property type="entry name" value="FYVE/PHD zinc finger"/>
    <property type="match status" value="1"/>
</dbReference>
<dbReference type="FunFam" id="2.30.30.140:FF:000006">
    <property type="entry name" value="DNA (Cytosine-5)-methyltransferase 3B isoform 3"/>
    <property type="match status" value="1"/>
</dbReference>
<evidence type="ECO:0000313" key="12">
    <source>
        <dbReference type="EMBL" id="NXG01459.1"/>
    </source>
</evidence>
<keyword evidence="4" id="KW-0949">S-adenosyl-L-methionine</keyword>
<dbReference type="InterPro" id="IPR040552">
    <property type="entry name" value="DNMT3_ADD_GATA1-like"/>
</dbReference>
<dbReference type="PANTHER" id="PTHR23068">
    <property type="entry name" value="DNA CYTOSINE-5- -METHYLTRANSFERASE 3-RELATED"/>
    <property type="match status" value="1"/>
</dbReference>
<name>A0A7K8YF95_9PASS</name>
<evidence type="ECO:0000256" key="4">
    <source>
        <dbReference type="ARBA" id="ARBA00022691"/>
    </source>
</evidence>
<dbReference type="InterPro" id="IPR025766">
    <property type="entry name" value="ADD"/>
</dbReference>
<keyword evidence="2 12" id="KW-0489">Methyltransferase</keyword>
<keyword evidence="13" id="KW-1185">Reference proteome</keyword>
<dbReference type="InterPro" id="IPR050390">
    <property type="entry name" value="C5-Methyltransferase"/>
</dbReference>
<evidence type="ECO:0000256" key="8">
    <source>
        <dbReference type="ARBA" id="ARBA00023242"/>
    </source>
</evidence>
<dbReference type="InterPro" id="IPR018117">
    <property type="entry name" value="C5_DNA_meth_AS"/>
</dbReference>
<evidence type="ECO:0000256" key="6">
    <source>
        <dbReference type="ARBA" id="ARBA00022771"/>
    </source>
</evidence>
<proteinExistence type="predicted"/>
<evidence type="ECO:0000256" key="5">
    <source>
        <dbReference type="ARBA" id="ARBA00022723"/>
    </source>
</evidence>
<dbReference type="Pfam" id="PF00855">
    <property type="entry name" value="PWWP"/>
    <property type="match status" value="1"/>
</dbReference>
<evidence type="ECO:0000256" key="7">
    <source>
        <dbReference type="ARBA" id="ARBA00022833"/>
    </source>
</evidence>
<keyword evidence="6" id="KW-0863">Zinc-finger</keyword>